<proteinExistence type="predicted"/>
<organism evidence="1">
    <name type="scientific">marine sediment metagenome</name>
    <dbReference type="NCBI Taxonomy" id="412755"/>
    <lineage>
        <taxon>unclassified sequences</taxon>
        <taxon>metagenomes</taxon>
        <taxon>ecological metagenomes</taxon>
    </lineage>
</organism>
<reference evidence="1" key="1">
    <citation type="journal article" date="2015" name="Nature">
        <title>Complex archaea that bridge the gap between prokaryotes and eukaryotes.</title>
        <authorList>
            <person name="Spang A."/>
            <person name="Saw J.H."/>
            <person name="Jorgensen S.L."/>
            <person name="Zaremba-Niedzwiedzka K."/>
            <person name="Martijn J."/>
            <person name="Lind A.E."/>
            <person name="van Eijk R."/>
            <person name="Schleper C."/>
            <person name="Guy L."/>
            <person name="Ettema T.J."/>
        </authorList>
    </citation>
    <scope>NUCLEOTIDE SEQUENCE</scope>
</reference>
<sequence length="30" mass="3535">RLKINDKDLKGLEEFSKHYLSFILEISGQI</sequence>
<name>A0A0F9EZP1_9ZZZZ</name>
<comment type="caution">
    <text evidence="1">The sequence shown here is derived from an EMBL/GenBank/DDBJ whole genome shotgun (WGS) entry which is preliminary data.</text>
</comment>
<dbReference type="EMBL" id="LAZR01023140">
    <property type="protein sequence ID" value="KKL79539.1"/>
    <property type="molecule type" value="Genomic_DNA"/>
</dbReference>
<evidence type="ECO:0000313" key="1">
    <source>
        <dbReference type="EMBL" id="KKL79539.1"/>
    </source>
</evidence>
<feature type="non-terminal residue" evidence="1">
    <location>
        <position position="1"/>
    </location>
</feature>
<gene>
    <name evidence="1" type="ORF">LCGC14_2013800</name>
</gene>
<accession>A0A0F9EZP1</accession>
<dbReference type="AlphaFoldDB" id="A0A0F9EZP1"/>
<protein>
    <submittedName>
        <fullName evidence="1">Uncharacterized protein</fullName>
    </submittedName>
</protein>